<sequence length="258" mass="29967">MMTDITFSMILCMCFNYHIFCRIPAAQIRFLAVPALHEKYNQFLLMYNQILIMLLVLKQSNRLVMKLSEHIDLFFDGNKSAFAKSMSVTPQQVTKWVNDDWIIVDGTLYSPRRDLARGNMMERKKFLASIFSGAQYALAELREHNAQGPNANGIAQNARNTIELLAEFFKKENYHIYIIAYNNKTQQYEIYSSESVFELGVTYFHIFNPGTILFSCNNDMKSEETFEVPIDPSRLVANRFDPYAFTILRQEIQQALSQ</sequence>
<proteinExistence type="predicted"/>
<name>A0A2T8T172_SALER</name>
<dbReference type="AlphaFoldDB" id="A0A2T8T172"/>
<evidence type="ECO:0000313" key="2">
    <source>
        <dbReference type="Proteomes" id="UP000245912"/>
    </source>
</evidence>
<dbReference type="Proteomes" id="UP000245912">
    <property type="component" value="Unassembled WGS sequence"/>
</dbReference>
<dbReference type="EMBL" id="QDLQ01000014">
    <property type="protein sequence ID" value="PVI95423.1"/>
    <property type="molecule type" value="Genomic_DNA"/>
</dbReference>
<comment type="caution">
    <text evidence="1">The sequence shown here is derived from an EMBL/GenBank/DDBJ whole genome shotgun (WGS) entry which is preliminary data.</text>
</comment>
<accession>A0A2T8T172</accession>
<reference evidence="1 2" key="1">
    <citation type="submission" date="2018-04" db="EMBL/GenBank/DDBJ databases">
        <title>Serotype diversity and antimicrobial resistance among Salmonella enterica isolated from patients at an equine referral hospital.</title>
        <authorList>
            <person name="Leon I.M."/>
            <person name="Lawhon S.D."/>
            <person name="Norman K.N."/>
            <person name="Threadgill D.S."/>
            <person name="Ohta N."/>
            <person name="Vinasco J."/>
            <person name="Scott H.M."/>
        </authorList>
    </citation>
    <scope>NUCLEOTIDE SEQUENCE [LARGE SCALE GENOMIC DNA]</scope>
    <source>
        <strain evidence="1 2">235</strain>
    </source>
</reference>
<gene>
    <name evidence="1" type="ORF">C4860_18750</name>
</gene>
<protein>
    <submittedName>
        <fullName evidence="1">Uncharacterized protein</fullName>
    </submittedName>
</protein>
<organism evidence="1 2">
    <name type="scientific">Salmonella enterica</name>
    <name type="common">Salmonella choleraesuis</name>
    <dbReference type="NCBI Taxonomy" id="28901"/>
    <lineage>
        <taxon>Bacteria</taxon>
        <taxon>Pseudomonadati</taxon>
        <taxon>Pseudomonadota</taxon>
        <taxon>Gammaproteobacteria</taxon>
        <taxon>Enterobacterales</taxon>
        <taxon>Enterobacteriaceae</taxon>
        <taxon>Salmonella</taxon>
    </lineage>
</organism>
<evidence type="ECO:0000313" key="1">
    <source>
        <dbReference type="EMBL" id="PVI95423.1"/>
    </source>
</evidence>